<feature type="compositionally biased region" description="Low complexity" evidence="1">
    <location>
        <begin position="46"/>
        <end position="76"/>
    </location>
</feature>
<keyword evidence="3" id="KW-1185">Reference proteome</keyword>
<evidence type="ECO:0000256" key="1">
    <source>
        <dbReference type="SAM" id="MobiDB-lite"/>
    </source>
</evidence>
<accession>A0ABU6SPZ2</accession>
<comment type="caution">
    <text evidence="2">The sequence shown here is derived from an EMBL/GenBank/DDBJ whole genome shotgun (WGS) entry which is preliminary data.</text>
</comment>
<feature type="compositionally biased region" description="Polar residues" evidence="1">
    <location>
        <begin position="192"/>
        <end position="203"/>
    </location>
</feature>
<dbReference type="EMBL" id="JASCZI010061190">
    <property type="protein sequence ID" value="MED6137958.1"/>
    <property type="molecule type" value="Genomic_DNA"/>
</dbReference>
<feature type="non-terminal residue" evidence="2">
    <location>
        <position position="1"/>
    </location>
</feature>
<name>A0ABU6SPZ2_9FABA</name>
<sequence>AGGVDMKIFELMFGKVASYEVEAIPAIPLSCYFPTQPSNNNVSSPKHNNQNNEKNNIKNSGSSPSSGSTTSNNNKKSTQFEQQYGANWKCVPRQRKNGKWDKFYYHIESGMMCRSLKEVEKFEKEGIRPSRIPKKLKMENVETTVKVKEMGVTVTVTGETSTANKKEEEKEEPQTKGGEVEKVMADAQQNLNQFHPNNQQYFSDDSERTPPPPWSLSHVVSPR</sequence>
<feature type="compositionally biased region" description="Basic and acidic residues" evidence="1">
    <location>
        <begin position="164"/>
        <end position="178"/>
    </location>
</feature>
<evidence type="ECO:0008006" key="4">
    <source>
        <dbReference type="Google" id="ProtNLM"/>
    </source>
</evidence>
<feature type="region of interest" description="Disordered" evidence="1">
    <location>
        <begin position="192"/>
        <end position="223"/>
    </location>
</feature>
<evidence type="ECO:0000313" key="2">
    <source>
        <dbReference type="EMBL" id="MED6137958.1"/>
    </source>
</evidence>
<protein>
    <recommendedName>
        <fullName evidence="4">MBD domain-containing protein</fullName>
    </recommendedName>
</protein>
<evidence type="ECO:0000313" key="3">
    <source>
        <dbReference type="Proteomes" id="UP001341840"/>
    </source>
</evidence>
<feature type="region of interest" description="Disordered" evidence="1">
    <location>
        <begin position="40"/>
        <end position="76"/>
    </location>
</feature>
<proteinExistence type="predicted"/>
<reference evidence="2 3" key="1">
    <citation type="journal article" date="2023" name="Plants (Basel)">
        <title>Bridging the Gap: Combining Genomics and Transcriptomics Approaches to Understand Stylosanthes scabra, an Orphan Legume from the Brazilian Caatinga.</title>
        <authorList>
            <person name="Ferreira-Neto J.R.C."/>
            <person name="da Silva M.D."/>
            <person name="Binneck E."/>
            <person name="de Melo N.F."/>
            <person name="da Silva R.H."/>
            <person name="de Melo A.L.T.M."/>
            <person name="Pandolfi V."/>
            <person name="Bustamante F.O."/>
            <person name="Brasileiro-Vidal A.C."/>
            <person name="Benko-Iseppon A.M."/>
        </authorList>
    </citation>
    <scope>NUCLEOTIDE SEQUENCE [LARGE SCALE GENOMIC DNA]</scope>
    <source>
        <tissue evidence="2">Leaves</tissue>
    </source>
</reference>
<gene>
    <name evidence="2" type="ORF">PIB30_069852</name>
</gene>
<feature type="region of interest" description="Disordered" evidence="1">
    <location>
        <begin position="157"/>
        <end position="178"/>
    </location>
</feature>
<dbReference type="Proteomes" id="UP001341840">
    <property type="component" value="Unassembled WGS sequence"/>
</dbReference>
<organism evidence="2 3">
    <name type="scientific">Stylosanthes scabra</name>
    <dbReference type="NCBI Taxonomy" id="79078"/>
    <lineage>
        <taxon>Eukaryota</taxon>
        <taxon>Viridiplantae</taxon>
        <taxon>Streptophyta</taxon>
        <taxon>Embryophyta</taxon>
        <taxon>Tracheophyta</taxon>
        <taxon>Spermatophyta</taxon>
        <taxon>Magnoliopsida</taxon>
        <taxon>eudicotyledons</taxon>
        <taxon>Gunneridae</taxon>
        <taxon>Pentapetalae</taxon>
        <taxon>rosids</taxon>
        <taxon>fabids</taxon>
        <taxon>Fabales</taxon>
        <taxon>Fabaceae</taxon>
        <taxon>Papilionoideae</taxon>
        <taxon>50 kb inversion clade</taxon>
        <taxon>dalbergioids sensu lato</taxon>
        <taxon>Dalbergieae</taxon>
        <taxon>Pterocarpus clade</taxon>
        <taxon>Stylosanthes</taxon>
    </lineage>
</organism>